<evidence type="ECO:0000256" key="1">
    <source>
        <dbReference type="ARBA" id="ARBA00008675"/>
    </source>
</evidence>
<dbReference type="InterPro" id="IPR003959">
    <property type="entry name" value="ATPase_AAA_core"/>
</dbReference>
<dbReference type="InterPro" id="IPR041546">
    <property type="entry name" value="ClpA/ClpB_AAA_lid"/>
</dbReference>
<dbReference type="InterPro" id="IPR027417">
    <property type="entry name" value="P-loop_NTPase"/>
</dbReference>
<dbReference type="GO" id="GO:0034605">
    <property type="term" value="P:cellular response to heat"/>
    <property type="evidence" value="ECO:0007669"/>
    <property type="project" value="TreeGrafter"/>
</dbReference>
<dbReference type="Gene3D" id="3.40.50.300">
    <property type="entry name" value="P-loop containing nucleotide triphosphate hydrolases"/>
    <property type="match status" value="3"/>
</dbReference>
<dbReference type="InterPro" id="IPR019489">
    <property type="entry name" value="Clp_ATPase_C"/>
</dbReference>
<dbReference type="InterPro" id="IPR004176">
    <property type="entry name" value="Clp_R_N"/>
</dbReference>
<dbReference type="AlphaFoldDB" id="A0A1H5Z591"/>
<comment type="subunit">
    <text evidence="11">Homohexamer; The oligomerization is ATP-dependent.</text>
</comment>
<dbReference type="SMART" id="SM01086">
    <property type="entry name" value="ClpB_D2-small"/>
    <property type="match status" value="1"/>
</dbReference>
<dbReference type="PROSITE" id="PS00871">
    <property type="entry name" value="CLPAB_2"/>
    <property type="match status" value="1"/>
</dbReference>
<dbReference type="Pfam" id="PF00004">
    <property type="entry name" value="AAA"/>
    <property type="match status" value="1"/>
</dbReference>
<dbReference type="PROSITE" id="PS51903">
    <property type="entry name" value="CLP_R"/>
    <property type="match status" value="1"/>
</dbReference>
<dbReference type="InterPro" id="IPR028299">
    <property type="entry name" value="ClpA/B_CS2"/>
</dbReference>
<dbReference type="GO" id="GO:0042026">
    <property type="term" value="P:protein refolding"/>
    <property type="evidence" value="ECO:0007669"/>
    <property type="project" value="UniProtKB-UniRule"/>
</dbReference>
<evidence type="ECO:0000256" key="9">
    <source>
        <dbReference type="PROSITE-ProRule" id="PRU01251"/>
    </source>
</evidence>
<dbReference type="Pfam" id="PF10431">
    <property type="entry name" value="ClpB_D2-small"/>
    <property type="match status" value="1"/>
</dbReference>
<keyword evidence="4 10" id="KW-0547">Nucleotide-binding</keyword>
<name>A0A1H5Z591_9SPHI</name>
<dbReference type="OrthoDB" id="9803641at2"/>
<comment type="function">
    <text evidence="11">Part of a stress-induced multi-chaperone system, it is involved in the recovery of the cell from heat-induced damage, in cooperation with DnaK, DnaJ and GrpE.</text>
</comment>
<dbReference type="CDD" id="cd19499">
    <property type="entry name" value="RecA-like_ClpB_Hsp104-like"/>
    <property type="match status" value="1"/>
</dbReference>
<organism evidence="13 14">
    <name type="scientific">Sphingobacterium lactis</name>
    <dbReference type="NCBI Taxonomy" id="797291"/>
    <lineage>
        <taxon>Bacteria</taxon>
        <taxon>Pseudomonadati</taxon>
        <taxon>Bacteroidota</taxon>
        <taxon>Sphingobacteriia</taxon>
        <taxon>Sphingobacteriales</taxon>
        <taxon>Sphingobacteriaceae</taxon>
        <taxon>Sphingobacterium</taxon>
    </lineage>
</organism>
<dbReference type="PRINTS" id="PR00300">
    <property type="entry name" value="CLPPROTEASEA"/>
</dbReference>
<gene>
    <name evidence="11" type="primary">clpB</name>
    <name evidence="13" type="ORF">SAMN05421877_106252</name>
</gene>
<evidence type="ECO:0000259" key="12">
    <source>
        <dbReference type="PROSITE" id="PS51903"/>
    </source>
</evidence>
<keyword evidence="11" id="KW-0346">Stress response</keyword>
<dbReference type="EMBL" id="FNUT01000006">
    <property type="protein sequence ID" value="SEG31334.1"/>
    <property type="molecule type" value="Genomic_DNA"/>
</dbReference>
<comment type="subunit">
    <text evidence="8">Homohexamer. The oligomerization is ATP-dependent.</text>
</comment>
<keyword evidence="13" id="KW-0378">Hydrolase</keyword>
<dbReference type="PANTHER" id="PTHR11638:SF18">
    <property type="entry name" value="HEAT SHOCK PROTEIN 104"/>
    <property type="match status" value="1"/>
</dbReference>
<dbReference type="InterPro" id="IPR001270">
    <property type="entry name" value="ClpA/B"/>
</dbReference>
<evidence type="ECO:0000256" key="6">
    <source>
        <dbReference type="ARBA" id="ARBA00023054"/>
    </source>
</evidence>
<dbReference type="FunFam" id="3.40.50.300:FF:000120">
    <property type="entry name" value="ATP-dependent chaperone ClpB"/>
    <property type="match status" value="1"/>
</dbReference>
<evidence type="ECO:0000256" key="2">
    <source>
        <dbReference type="ARBA" id="ARBA00017574"/>
    </source>
</evidence>
<dbReference type="SMART" id="SM00382">
    <property type="entry name" value="AAA"/>
    <property type="match status" value="2"/>
</dbReference>
<dbReference type="Proteomes" id="UP000236731">
    <property type="component" value="Unassembled WGS sequence"/>
</dbReference>
<dbReference type="CDD" id="cd00009">
    <property type="entry name" value="AAA"/>
    <property type="match status" value="1"/>
</dbReference>
<evidence type="ECO:0000313" key="14">
    <source>
        <dbReference type="Proteomes" id="UP000236731"/>
    </source>
</evidence>
<evidence type="ECO:0000256" key="11">
    <source>
        <dbReference type="RuleBase" id="RU362034"/>
    </source>
</evidence>
<evidence type="ECO:0000256" key="7">
    <source>
        <dbReference type="ARBA" id="ARBA00023186"/>
    </source>
</evidence>
<accession>A0A1H5Z591</accession>
<keyword evidence="6 11" id="KW-0175">Coiled coil</keyword>
<evidence type="ECO:0000256" key="5">
    <source>
        <dbReference type="ARBA" id="ARBA00022840"/>
    </source>
</evidence>
<comment type="subcellular location">
    <subcellularLocation>
        <location evidence="11">Cytoplasm</location>
    </subcellularLocation>
</comment>
<dbReference type="Gene3D" id="1.10.1780.10">
    <property type="entry name" value="Clp, N-terminal domain"/>
    <property type="match status" value="1"/>
</dbReference>
<dbReference type="FunFam" id="3.40.50.300:FF:000025">
    <property type="entry name" value="ATP-dependent Clp protease subunit"/>
    <property type="match status" value="1"/>
</dbReference>
<dbReference type="GO" id="GO:0006508">
    <property type="term" value="P:proteolysis"/>
    <property type="evidence" value="ECO:0007669"/>
    <property type="project" value="UniProtKB-KW"/>
</dbReference>
<feature type="coiled-coil region" evidence="11">
    <location>
        <begin position="410"/>
        <end position="528"/>
    </location>
</feature>
<dbReference type="FunFam" id="3.40.50.300:FF:000010">
    <property type="entry name" value="Chaperone clpB 1, putative"/>
    <property type="match status" value="1"/>
</dbReference>
<dbReference type="InterPro" id="IPR050130">
    <property type="entry name" value="ClpA_ClpB"/>
</dbReference>
<dbReference type="GO" id="GO:0005524">
    <property type="term" value="F:ATP binding"/>
    <property type="evidence" value="ECO:0007669"/>
    <property type="project" value="UniProtKB-UniRule"/>
</dbReference>
<evidence type="ECO:0000256" key="8">
    <source>
        <dbReference type="ARBA" id="ARBA00026057"/>
    </source>
</evidence>
<keyword evidence="14" id="KW-1185">Reference proteome</keyword>
<keyword evidence="3 9" id="KW-0677">Repeat</keyword>
<protein>
    <recommendedName>
        <fullName evidence="2 11">Chaperone protein ClpB</fullName>
    </recommendedName>
</protein>
<dbReference type="PROSITE" id="PS00870">
    <property type="entry name" value="CLPAB_1"/>
    <property type="match status" value="1"/>
</dbReference>
<reference evidence="14" key="1">
    <citation type="submission" date="2016-10" db="EMBL/GenBank/DDBJ databases">
        <authorList>
            <person name="Varghese N."/>
            <person name="Submissions S."/>
        </authorList>
    </citation>
    <scope>NUCLEOTIDE SEQUENCE [LARGE SCALE GENOMIC DNA]</scope>
    <source>
        <strain evidence="14">DSM 22361</strain>
    </source>
</reference>
<dbReference type="RefSeq" id="WP_103906417.1">
    <property type="nucleotide sequence ID" value="NZ_CP049246.1"/>
</dbReference>
<dbReference type="GO" id="GO:0008233">
    <property type="term" value="F:peptidase activity"/>
    <property type="evidence" value="ECO:0007669"/>
    <property type="project" value="UniProtKB-KW"/>
</dbReference>
<proteinExistence type="inferred from homology"/>
<dbReference type="NCBIfam" id="TIGR03346">
    <property type="entry name" value="chaperone_ClpB"/>
    <property type="match status" value="1"/>
</dbReference>
<dbReference type="InterPro" id="IPR017730">
    <property type="entry name" value="Chaperonin_ClpB"/>
</dbReference>
<feature type="domain" description="Clp R" evidence="12">
    <location>
        <begin position="3"/>
        <end position="144"/>
    </location>
</feature>
<evidence type="ECO:0000256" key="4">
    <source>
        <dbReference type="ARBA" id="ARBA00022741"/>
    </source>
</evidence>
<dbReference type="InterPro" id="IPR036628">
    <property type="entry name" value="Clp_N_dom_sf"/>
</dbReference>
<dbReference type="GO" id="GO:0016887">
    <property type="term" value="F:ATP hydrolysis activity"/>
    <property type="evidence" value="ECO:0007669"/>
    <property type="project" value="InterPro"/>
</dbReference>
<evidence type="ECO:0000256" key="10">
    <source>
        <dbReference type="RuleBase" id="RU004432"/>
    </source>
</evidence>
<keyword evidence="5 10" id="KW-0067">ATP-binding</keyword>
<dbReference type="PANTHER" id="PTHR11638">
    <property type="entry name" value="ATP-DEPENDENT CLP PROTEASE"/>
    <property type="match status" value="1"/>
</dbReference>
<keyword evidence="13" id="KW-0645">Protease</keyword>
<keyword evidence="7 10" id="KW-0143">Chaperone</keyword>
<dbReference type="InterPro" id="IPR018368">
    <property type="entry name" value="ClpA/B_CS1"/>
</dbReference>
<keyword evidence="11" id="KW-0963">Cytoplasm</keyword>
<dbReference type="Pfam" id="PF02861">
    <property type="entry name" value="Clp_N"/>
    <property type="match status" value="1"/>
</dbReference>
<dbReference type="Pfam" id="PF07724">
    <property type="entry name" value="AAA_2"/>
    <property type="match status" value="1"/>
</dbReference>
<dbReference type="SUPFAM" id="SSF81923">
    <property type="entry name" value="Double Clp-N motif"/>
    <property type="match status" value="1"/>
</dbReference>
<comment type="similarity">
    <text evidence="1 10">Belongs to the ClpA/ClpB family.</text>
</comment>
<evidence type="ECO:0000256" key="3">
    <source>
        <dbReference type="ARBA" id="ARBA00022737"/>
    </source>
</evidence>
<sequence length="867" mass="97409">MNFNNYTIKAQEAIQKASEIAMGNQQQAIEPAHIMKALLTVDENVIGHLLKKLNVNINYLTQEVDKLIESYPKVSGSNVYLSNSATAVLQKAQSYLKEFNDEFVSIEHILLGLLAANDKVATLLKDQGVNEKDLKLAIKELRGNSRVTDQNAEATFNALNKYARNLNEFAESGKLDPVIGRDEEIRRVMQILSRRTKNNPILVGEPGVGKTAIAEGIAHRIIKGDAPENLKSKTVFSLDMGALVAGAKYKGEFEERLKAVVKEVSESDGEIILFIDEIHTLVGAGGGEGAMDAANILKPALARGELRTIGATTLNEYQKYFEKDKALERRFQKVMVEEPDTQDAISILRGLKERYETHHKVRILDEAIIAAVELSQRYITDRFLPDKAIDLVDEAASKLRLEMDSVPEVVDELERRIMQLEIEREAIKRENDEKKVAELSETIANLSSERDSLRASWQSEKTLVDQVNQEAQNIEDYKLEADQAERAGDYGKVAELRYGKIKEAQDKVDKLKQELSEKQDSNRMLKEEVTSEDIADVVSKWTGIPVSKMVQSEREKLLNLEEELHKRVAGQDEAIEAIADAIRRSRAGLSDAKRPIGSFIFLGTTGVGKTELAKALAEYLFDDEQALVRIDMSEYQERHAVSRLIGAPPGYVGYDEGGQLTEAVRRRPYSVVLLDEIEKAHPDVFNILLQVLDDGHLTDNKGRVVNFKNTIIIMTSNTGSHIIQENFSKLDDGNRDEVVAKTKDEVLDLLQKSIRPEFLNRIDEVIMFTPLSRTEIGDIVRMQFGRVQHQLAEQNIFLSASDEALDWLAQLGYDPVYGARPLKRVIQKRILNELSKEILSGAVSRDAIIELDVFDGKFVFLNKNKEQ</sequence>
<evidence type="ECO:0000313" key="13">
    <source>
        <dbReference type="EMBL" id="SEG31334.1"/>
    </source>
</evidence>
<dbReference type="Pfam" id="PF17871">
    <property type="entry name" value="AAA_lid_9"/>
    <property type="match status" value="1"/>
</dbReference>
<dbReference type="InterPro" id="IPR003593">
    <property type="entry name" value="AAA+_ATPase"/>
</dbReference>
<dbReference type="SUPFAM" id="SSF52540">
    <property type="entry name" value="P-loop containing nucleoside triphosphate hydrolases"/>
    <property type="match status" value="2"/>
</dbReference>
<dbReference type="GO" id="GO:0005737">
    <property type="term" value="C:cytoplasm"/>
    <property type="evidence" value="ECO:0007669"/>
    <property type="project" value="UniProtKB-SubCell"/>
</dbReference>
<dbReference type="Gene3D" id="1.10.8.60">
    <property type="match status" value="1"/>
</dbReference>